<dbReference type="InterPro" id="IPR000595">
    <property type="entry name" value="cNMP-bd_dom"/>
</dbReference>
<evidence type="ECO:0000313" key="2">
    <source>
        <dbReference type="EMBL" id="MBB5283926.1"/>
    </source>
</evidence>
<dbReference type="Gene3D" id="2.60.120.10">
    <property type="entry name" value="Jelly Rolls"/>
    <property type="match status" value="1"/>
</dbReference>
<protein>
    <submittedName>
        <fullName evidence="2">CRP-like cAMP-binding protein</fullName>
    </submittedName>
</protein>
<organism evidence="2 3">
    <name type="scientific">Rhabdobacter roseus</name>
    <dbReference type="NCBI Taxonomy" id="1655419"/>
    <lineage>
        <taxon>Bacteria</taxon>
        <taxon>Pseudomonadati</taxon>
        <taxon>Bacteroidota</taxon>
        <taxon>Cytophagia</taxon>
        <taxon>Cytophagales</taxon>
        <taxon>Cytophagaceae</taxon>
        <taxon>Rhabdobacter</taxon>
    </lineage>
</organism>
<reference evidence="2 3" key="1">
    <citation type="submission" date="2020-08" db="EMBL/GenBank/DDBJ databases">
        <title>Genomic Encyclopedia of Type Strains, Phase IV (KMG-IV): sequencing the most valuable type-strain genomes for metagenomic binning, comparative biology and taxonomic classification.</title>
        <authorList>
            <person name="Goeker M."/>
        </authorList>
    </citation>
    <scope>NUCLEOTIDE SEQUENCE [LARGE SCALE GENOMIC DNA]</scope>
    <source>
        <strain evidence="2 3">DSM 105074</strain>
    </source>
</reference>
<sequence length="199" mass="23468">MDTDRIISQLVAHFREVVPLDGSEVELITSKLELKKIKRKEYLLQPGQVSWHMRYIAQGSMRVYYLDEKSQEHTLQLGLENWWINDLYSYLSGKPSRMFIQANEQTTLIQISKNNLETLYKEVPALSDFFRLKIQSAYVALQERTIEHLSVDAYSRYRALISDHRTMEQRFPQYVLASYLGITPEFLSFLRKKHVTDIS</sequence>
<dbReference type="InterPro" id="IPR018490">
    <property type="entry name" value="cNMP-bd_dom_sf"/>
</dbReference>
<dbReference type="Proteomes" id="UP000557307">
    <property type="component" value="Unassembled WGS sequence"/>
</dbReference>
<name>A0A840TID4_9BACT</name>
<dbReference type="RefSeq" id="WP_184173821.1">
    <property type="nucleotide sequence ID" value="NZ_JACHGF010000003.1"/>
</dbReference>
<dbReference type="AlphaFoldDB" id="A0A840TID4"/>
<dbReference type="EMBL" id="JACHGF010000003">
    <property type="protein sequence ID" value="MBB5283926.1"/>
    <property type="molecule type" value="Genomic_DNA"/>
</dbReference>
<keyword evidence="3" id="KW-1185">Reference proteome</keyword>
<dbReference type="CDD" id="cd00038">
    <property type="entry name" value="CAP_ED"/>
    <property type="match status" value="1"/>
</dbReference>
<accession>A0A840TID4</accession>
<dbReference type="InterPro" id="IPR014710">
    <property type="entry name" value="RmlC-like_jellyroll"/>
</dbReference>
<comment type="caution">
    <text evidence="2">The sequence shown here is derived from an EMBL/GenBank/DDBJ whole genome shotgun (WGS) entry which is preliminary data.</text>
</comment>
<gene>
    <name evidence="2" type="ORF">HNQ92_002069</name>
</gene>
<proteinExistence type="predicted"/>
<feature type="domain" description="Cyclic nucleotide-binding" evidence="1">
    <location>
        <begin position="20"/>
        <end position="119"/>
    </location>
</feature>
<dbReference type="Pfam" id="PF00027">
    <property type="entry name" value="cNMP_binding"/>
    <property type="match status" value="1"/>
</dbReference>
<dbReference type="PROSITE" id="PS50042">
    <property type="entry name" value="CNMP_BINDING_3"/>
    <property type="match status" value="1"/>
</dbReference>
<evidence type="ECO:0000313" key="3">
    <source>
        <dbReference type="Proteomes" id="UP000557307"/>
    </source>
</evidence>
<evidence type="ECO:0000259" key="1">
    <source>
        <dbReference type="PROSITE" id="PS50042"/>
    </source>
</evidence>
<dbReference type="SUPFAM" id="SSF51206">
    <property type="entry name" value="cAMP-binding domain-like"/>
    <property type="match status" value="1"/>
</dbReference>